<feature type="compositionally biased region" description="Basic and acidic residues" evidence="5">
    <location>
        <begin position="413"/>
        <end position="445"/>
    </location>
</feature>
<evidence type="ECO:0000256" key="5">
    <source>
        <dbReference type="SAM" id="MobiDB-lite"/>
    </source>
</evidence>
<evidence type="ECO:0000256" key="1">
    <source>
        <dbReference type="ARBA" id="ARBA00004210"/>
    </source>
</evidence>
<dbReference type="FunFam" id="3.30.1370.10:FF:000054">
    <property type="entry name" value="Fragile X mental retardation protein 1"/>
    <property type="match status" value="1"/>
</dbReference>
<accession>A0A914C4U3</accession>
<dbReference type="PANTHER" id="PTHR10603">
    <property type="entry name" value="FRAGILE X MENTAL RETARDATION SYNDROME-RELATED PROTEIN"/>
    <property type="match status" value="1"/>
</dbReference>
<dbReference type="WBParaSite" id="ACRNAN_Path_223.g830.t1">
    <property type="protein sequence ID" value="ACRNAN_Path_223.g830.t1"/>
    <property type="gene ID" value="ACRNAN_Path_223.g830"/>
</dbReference>
<feature type="domain" description="Agenet-like" evidence="6">
    <location>
        <begin position="62"/>
        <end position="113"/>
    </location>
</feature>
<dbReference type="Pfam" id="PF18336">
    <property type="entry name" value="Tudor_FRX1"/>
    <property type="match status" value="1"/>
</dbReference>
<dbReference type="GO" id="GO:0005634">
    <property type="term" value="C:nucleus"/>
    <property type="evidence" value="ECO:0007669"/>
    <property type="project" value="TreeGrafter"/>
</dbReference>
<dbReference type="SUPFAM" id="SSF54791">
    <property type="entry name" value="Eukaryotic type KH-domain (KH-domain type I)"/>
    <property type="match status" value="2"/>
</dbReference>
<comment type="subcellular location">
    <subcellularLocation>
        <location evidence="1">Cytoplasm</location>
        <location evidence="1">Stress granule</location>
    </subcellularLocation>
    <subcellularLocation>
        <location evidence="3">Synapse</location>
    </subcellularLocation>
</comment>
<dbReference type="Proteomes" id="UP000887540">
    <property type="component" value="Unplaced"/>
</dbReference>
<dbReference type="SMART" id="SM00322">
    <property type="entry name" value="KH"/>
    <property type="match status" value="2"/>
</dbReference>
<feature type="compositionally biased region" description="Basic and acidic residues" evidence="5">
    <location>
        <begin position="452"/>
        <end position="463"/>
    </location>
</feature>
<dbReference type="InterPro" id="IPR040472">
    <property type="entry name" value="FMRP_KH0"/>
</dbReference>
<dbReference type="GO" id="GO:0048513">
    <property type="term" value="P:animal organ development"/>
    <property type="evidence" value="ECO:0007669"/>
    <property type="project" value="TreeGrafter"/>
</dbReference>
<dbReference type="GO" id="GO:0043488">
    <property type="term" value="P:regulation of mRNA stability"/>
    <property type="evidence" value="ECO:0007669"/>
    <property type="project" value="TreeGrafter"/>
</dbReference>
<dbReference type="GO" id="GO:0045182">
    <property type="term" value="F:translation regulator activity"/>
    <property type="evidence" value="ECO:0007669"/>
    <property type="project" value="TreeGrafter"/>
</dbReference>
<sequence>MEIEVKQQNGVFVKAYVKAISPDSLAVTYDGGFKPDETVSYEDCRVFQAKETPQSNNLKPGDQVEALLKQPGTEISAWQKAKMKDIKGGFAVVESIEGPTNNDIVSFDRCRPLNLTIPLSYKKFKQHQIPVPDDLRSYFARPNSFHDLIETVQNIHVEYDEKAGNLIVWSFADQAIRRVKILADIYLNDSRQKMMLLQRQEEAKRMLQTSAISSKHVEEFTVASELMGLAIGSQGVNISNARNIEGIEDIVIDESRTDGLCTFKIYAKTTEAAEHARNILEFVMSTVQVPRNMVGKVIGKSGKTIQDIVDKSGVVRVQIGEENNEASDDASEQVDFVFTGTKDSIDSAGLLIQFHLKHLKEMEEMRETIDEVNRKLYSRTSPAPFNGTVVNGGYTNSRERNGSFRGSSSSGRGRGEARGRGGRGGRDDGAPRHGNSDRGEQRYEESDNSDNNEVKRGGEDGASKRPRGRRVPRYNKTDA</sequence>
<proteinExistence type="predicted"/>
<dbReference type="Pfam" id="PF17904">
    <property type="entry name" value="KH_9"/>
    <property type="match status" value="1"/>
</dbReference>
<dbReference type="GO" id="GO:0048170">
    <property type="term" value="P:positive regulation of long-term neuronal synaptic plasticity"/>
    <property type="evidence" value="ECO:0007669"/>
    <property type="project" value="TreeGrafter"/>
</dbReference>
<dbReference type="GO" id="GO:0045727">
    <property type="term" value="P:positive regulation of translation"/>
    <property type="evidence" value="ECO:0007669"/>
    <property type="project" value="TreeGrafter"/>
</dbReference>
<dbReference type="GO" id="GO:0043005">
    <property type="term" value="C:neuron projection"/>
    <property type="evidence" value="ECO:0007669"/>
    <property type="project" value="TreeGrafter"/>
</dbReference>
<dbReference type="Gene3D" id="3.30.1370.10">
    <property type="entry name" value="K Homology domain, type 1"/>
    <property type="match status" value="2"/>
</dbReference>
<reference evidence="8" key="1">
    <citation type="submission" date="2022-11" db="UniProtKB">
        <authorList>
            <consortium name="WormBaseParasite"/>
        </authorList>
    </citation>
    <scope>IDENTIFICATION</scope>
</reference>
<dbReference type="GO" id="GO:0003730">
    <property type="term" value="F:mRNA 3'-UTR binding"/>
    <property type="evidence" value="ECO:0007669"/>
    <property type="project" value="TreeGrafter"/>
</dbReference>
<dbReference type="InterPro" id="IPR040148">
    <property type="entry name" value="FMR1"/>
</dbReference>
<organism evidence="7 8">
    <name type="scientific">Acrobeloides nanus</name>
    <dbReference type="NCBI Taxonomy" id="290746"/>
    <lineage>
        <taxon>Eukaryota</taxon>
        <taxon>Metazoa</taxon>
        <taxon>Ecdysozoa</taxon>
        <taxon>Nematoda</taxon>
        <taxon>Chromadorea</taxon>
        <taxon>Rhabditida</taxon>
        <taxon>Tylenchina</taxon>
        <taxon>Cephalobomorpha</taxon>
        <taxon>Cephaloboidea</taxon>
        <taxon>Cephalobidae</taxon>
        <taxon>Acrobeloides</taxon>
    </lineage>
</organism>
<evidence type="ECO:0000313" key="8">
    <source>
        <dbReference type="WBParaSite" id="ACRNAN_Path_223.g830.t1"/>
    </source>
</evidence>
<evidence type="ECO:0000256" key="2">
    <source>
        <dbReference type="ARBA" id="ARBA00023018"/>
    </source>
</evidence>
<dbReference type="InterPro" id="IPR004088">
    <property type="entry name" value="KH_dom_type_1"/>
</dbReference>
<dbReference type="CDD" id="cd20403">
    <property type="entry name" value="Tudor_Agenet_FMRP-like_rpt2"/>
    <property type="match status" value="1"/>
</dbReference>
<keyword evidence="7" id="KW-1185">Reference proteome</keyword>
<evidence type="ECO:0000256" key="4">
    <source>
        <dbReference type="PROSITE-ProRule" id="PRU00117"/>
    </source>
</evidence>
<feature type="compositionally biased region" description="Basic residues" evidence="5">
    <location>
        <begin position="464"/>
        <end position="473"/>
    </location>
</feature>
<dbReference type="PANTHER" id="PTHR10603:SF7">
    <property type="entry name" value="FRAGILE X MESSENGER RIBONUCLEOPROTEIN 1 HOMOLOG"/>
    <property type="match status" value="1"/>
</dbReference>
<dbReference type="PROSITE" id="PS51641">
    <property type="entry name" value="AGENET_LIKE"/>
    <property type="match status" value="1"/>
</dbReference>
<dbReference type="GO" id="GO:0051028">
    <property type="term" value="P:mRNA transport"/>
    <property type="evidence" value="ECO:0007669"/>
    <property type="project" value="TreeGrafter"/>
</dbReference>
<protein>
    <submittedName>
        <fullName evidence="8">Agenet-like domain-containing protein</fullName>
    </submittedName>
</protein>
<name>A0A914C4U3_9BILA</name>
<dbReference type="GO" id="GO:0098793">
    <property type="term" value="C:presynapse"/>
    <property type="evidence" value="ECO:0007669"/>
    <property type="project" value="GOC"/>
</dbReference>
<evidence type="ECO:0000256" key="3">
    <source>
        <dbReference type="ARBA" id="ARBA00034103"/>
    </source>
</evidence>
<keyword evidence="4" id="KW-0694">RNA-binding</keyword>
<dbReference type="CDD" id="cd22426">
    <property type="entry name" value="KH_I_FMR1_FXR_rpt2"/>
    <property type="match status" value="1"/>
</dbReference>
<dbReference type="PROSITE" id="PS50084">
    <property type="entry name" value="KH_TYPE_1"/>
    <property type="match status" value="2"/>
</dbReference>
<evidence type="ECO:0000259" key="6">
    <source>
        <dbReference type="PROSITE" id="PS51641"/>
    </source>
</evidence>
<dbReference type="Pfam" id="PF00013">
    <property type="entry name" value="KH_1"/>
    <property type="match status" value="1"/>
</dbReference>
<feature type="region of interest" description="Disordered" evidence="5">
    <location>
        <begin position="379"/>
        <end position="479"/>
    </location>
</feature>
<evidence type="ECO:0000313" key="7">
    <source>
        <dbReference type="Proteomes" id="UP000887540"/>
    </source>
</evidence>
<dbReference type="GO" id="GO:0099577">
    <property type="term" value="P:regulation of translation at presynapse, modulating synaptic transmission"/>
    <property type="evidence" value="ECO:0007669"/>
    <property type="project" value="TreeGrafter"/>
</dbReference>
<keyword evidence="2" id="KW-0770">Synapse</keyword>
<dbReference type="InterPro" id="IPR036612">
    <property type="entry name" value="KH_dom_type_1_sf"/>
</dbReference>
<dbReference type="GO" id="GO:0010494">
    <property type="term" value="C:cytoplasmic stress granule"/>
    <property type="evidence" value="ECO:0007669"/>
    <property type="project" value="UniProtKB-SubCell"/>
</dbReference>
<dbReference type="Gene3D" id="2.30.30.140">
    <property type="match status" value="2"/>
</dbReference>
<dbReference type="AlphaFoldDB" id="A0A914C4U3"/>
<dbReference type="InterPro" id="IPR041560">
    <property type="entry name" value="Tudor_FRM1"/>
</dbReference>
<dbReference type="InterPro" id="IPR004087">
    <property type="entry name" value="KH_dom"/>
</dbReference>